<gene>
    <name evidence="2" type="ordered locus">Dret_0628</name>
</gene>
<dbReference type="KEGG" id="drt:Dret_0628"/>
<reference evidence="3" key="1">
    <citation type="submission" date="2009-09" db="EMBL/GenBank/DDBJ databases">
        <title>The complete chromosome of Desulfohalobium retbaense DSM 5692.</title>
        <authorList>
            <consortium name="US DOE Joint Genome Institute (JGI-PGF)"/>
            <person name="Lucas S."/>
            <person name="Copeland A."/>
            <person name="Lapidus A."/>
            <person name="Glavina del Rio T."/>
            <person name="Dalin E."/>
            <person name="Tice H."/>
            <person name="Bruce D."/>
            <person name="Goodwin L."/>
            <person name="Pitluck S."/>
            <person name="Kyrpides N."/>
            <person name="Mavromatis K."/>
            <person name="Ivanova N."/>
            <person name="Mikhailova N."/>
            <person name="Munk A.C."/>
            <person name="Brettin T."/>
            <person name="Detter J.C."/>
            <person name="Han C."/>
            <person name="Tapia R."/>
            <person name="Larimer F."/>
            <person name="Land M."/>
            <person name="Hauser L."/>
            <person name="Markowitz V."/>
            <person name="Cheng J.-F."/>
            <person name="Hugenholtz P."/>
            <person name="Woyke T."/>
            <person name="Wu D."/>
            <person name="Spring S."/>
            <person name="Klenk H.-P."/>
            <person name="Eisen J.A."/>
        </authorList>
    </citation>
    <scope>NUCLEOTIDE SEQUENCE [LARGE SCALE GENOMIC DNA]</scope>
    <source>
        <strain evidence="3">DSM 5692</strain>
    </source>
</reference>
<keyword evidence="3" id="KW-1185">Reference proteome</keyword>
<name>C8WZ06_DESRD</name>
<dbReference type="PROSITE" id="PS50005">
    <property type="entry name" value="TPR"/>
    <property type="match status" value="2"/>
</dbReference>
<dbReference type="InterPro" id="IPR019734">
    <property type="entry name" value="TPR_rpt"/>
</dbReference>
<dbReference type="HOGENOM" id="CLU_1583859_0_0_7"/>
<evidence type="ECO:0000313" key="2">
    <source>
        <dbReference type="EMBL" id="ACV67922.1"/>
    </source>
</evidence>
<dbReference type="Proteomes" id="UP000001052">
    <property type="component" value="Chromosome"/>
</dbReference>
<dbReference type="SMART" id="SM00028">
    <property type="entry name" value="TPR"/>
    <property type="match status" value="2"/>
</dbReference>
<feature type="repeat" description="TPR" evidence="1">
    <location>
        <begin position="39"/>
        <end position="72"/>
    </location>
</feature>
<dbReference type="InterPro" id="IPR011990">
    <property type="entry name" value="TPR-like_helical_dom_sf"/>
</dbReference>
<sequence length="168" mass="19646">MEKSLRNLFIDFIDKNENSDVDSFFKKMLTLAEESQDPAQVHNIIGKEFFSRGYIEQALIHFEQSVKYDSKEKEYLENLGLSYYSLQMIEKAYSYFYRVYKLDVNDLNAVQNLALLSNEMGFHHQSAFYLEKLLIETSEAGSELLNLYINTLYILDPSFVSEDLLLCV</sequence>
<accession>C8WZ06</accession>
<dbReference type="Gene3D" id="1.25.40.10">
    <property type="entry name" value="Tetratricopeptide repeat domain"/>
    <property type="match status" value="1"/>
</dbReference>
<proteinExistence type="predicted"/>
<dbReference type="SUPFAM" id="SSF48452">
    <property type="entry name" value="TPR-like"/>
    <property type="match status" value="1"/>
</dbReference>
<dbReference type="STRING" id="485915.Dret_0628"/>
<reference evidence="2 3" key="2">
    <citation type="journal article" date="2010" name="Stand. Genomic Sci.">
        <title>Complete genome sequence of Desulfohalobium retbaense type strain (HR(100)).</title>
        <authorList>
            <person name="Spring S."/>
            <person name="Nolan M."/>
            <person name="Lapidus A."/>
            <person name="Glavina Del Rio T."/>
            <person name="Copeland A."/>
            <person name="Tice H."/>
            <person name="Cheng J.F."/>
            <person name="Lucas S."/>
            <person name="Land M."/>
            <person name="Chen F."/>
            <person name="Bruce D."/>
            <person name="Goodwin L."/>
            <person name="Pitluck S."/>
            <person name="Ivanova N."/>
            <person name="Mavromatis K."/>
            <person name="Mikhailova N."/>
            <person name="Pati A."/>
            <person name="Chen A."/>
            <person name="Palaniappan K."/>
            <person name="Hauser L."/>
            <person name="Chang Y.J."/>
            <person name="Jeffries C.D."/>
            <person name="Munk C."/>
            <person name="Kiss H."/>
            <person name="Chain P."/>
            <person name="Han C."/>
            <person name="Brettin T."/>
            <person name="Detter J.C."/>
            <person name="Schuler E."/>
            <person name="Goker M."/>
            <person name="Rohde M."/>
            <person name="Bristow J."/>
            <person name="Eisen J.A."/>
            <person name="Markowitz V."/>
            <person name="Hugenholtz P."/>
            <person name="Kyrpides N.C."/>
            <person name="Klenk H.P."/>
        </authorList>
    </citation>
    <scope>NUCLEOTIDE SEQUENCE [LARGE SCALE GENOMIC DNA]</scope>
    <source>
        <strain evidence="2 3">DSM 5692</strain>
    </source>
</reference>
<dbReference type="RefSeq" id="WP_015751080.1">
    <property type="nucleotide sequence ID" value="NC_013223.1"/>
</dbReference>
<dbReference type="EMBL" id="CP001734">
    <property type="protein sequence ID" value="ACV67922.1"/>
    <property type="molecule type" value="Genomic_DNA"/>
</dbReference>
<keyword evidence="1" id="KW-0802">TPR repeat</keyword>
<evidence type="ECO:0000256" key="1">
    <source>
        <dbReference type="PROSITE-ProRule" id="PRU00339"/>
    </source>
</evidence>
<dbReference type="AlphaFoldDB" id="C8WZ06"/>
<protein>
    <submittedName>
        <fullName evidence="2">TPR repeat-containing protein</fullName>
    </submittedName>
</protein>
<dbReference type="eggNOG" id="COG0457">
    <property type="taxonomic scope" value="Bacteria"/>
</dbReference>
<feature type="repeat" description="TPR" evidence="1">
    <location>
        <begin position="73"/>
        <end position="106"/>
    </location>
</feature>
<organism evidence="2 3">
    <name type="scientific">Desulfohalobium retbaense (strain ATCC 49708 / DSM 5692 / JCM 16813 / HR100)</name>
    <dbReference type="NCBI Taxonomy" id="485915"/>
    <lineage>
        <taxon>Bacteria</taxon>
        <taxon>Pseudomonadati</taxon>
        <taxon>Thermodesulfobacteriota</taxon>
        <taxon>Desulfovibrionia</taxon>
        <taxon>Desulfovibrionales</taxon>
        <taxon>Desulfohalobiaceae</taxon>
        <taxon>Desulfohalobium</taxon>
    </lineage>
</organism>
<evidence type="ECO:0000313" key="3">
    <source>
        <dbReference type="Proteomes" id="UP000001052"/>
    </source>
</evidence>